<dbReference type="InterPro" id="IPR057936">
    <property type="entry name" value="KOWx_Spt5"/>
</dbReference>
<dbReference type="InterPro" id="IPR039385">
    <property type="entry name" value="NGN_Euk"/>
</dbReference>
<dbReference type="InterPro" id="IPR005825">
    <property type="entry name" value="Ribosomal_uL24_CS"/>
</dbReference>
<comment type="subcellular location">
    <subcellularLocation>
        <location evidence="1">Nucleus</location>
    </subcellularLocation>
</comment>
<dbReference type="CDD" id="cd06083">
    <property type="entry name" value="KOW_Spt5_3"/>
    <property type="match status" value="1"/>
</dbReference>
<dbReference type="CDD" id="cd09888">
    <property type="entry name" value="NGN_Euk"/>
    <property type="match status" value="1"/>
</dbReference>
<comment type="similarity">
    <text evidence="2">Belongs to the PPR family. PCMP-H subfamily.</text>
</comment>
<dbReference type="InterPro" id="IPR011990">
    <property type="entry name" value="TPR-like_helical_dom_sf"/>
</dbReference>
<feature type="domain" description="KOW" evidence="15">
    <location>
        <begin position="1107"/>
        <end position="1134"/>
    </location>
</feature>
<dbReference type="InterPro" id="IPR008991">
    <property type="entry name" value="Translation_prot_SH3-like_sf"/>
</dbReference>
<comment type="similarity">
    <text evidence="3">Belongs to the SPT5 family.</text>
</comment>
<dbReference type="CDD" id="cd06081">
    <property type="entry name" value="KOW_Spt5_1"/>
    <property type="match status" value="1"/>
</dbReference>
<feature type="compositionally biased region" description="Acidic residues" evidence="13">
    <location>
        <begin position="604"/>
        <end position="624"/>
    </location>
</feature>
<dbReference type="GO" id="GO:0032044">
    <property type="term" value="C:DSIF complex"/>
    <property type="evidence" value="ECO:0007669"/>
    <property type="project" value="TreeGrafter"/>
</dbReference>
<dbReference type="Pfam" id="PF23042">
    <property type="entry name" value="KOW1_SPT5"/>
    <property type="match status" value="1"/>
</dbReference>
<evidence type="ECO:0000259" key="15">
    <source>
        <dbReference type="SMART" id="SM00739"/>
    </source>
</evidence>
<feature type="region of interest" description="Disordered" evidence="13">
    <location>
        <begin position="1302"/>
        <end position="1377"/>
    </location>
</feature>
<dbReference type="Pfam" id="PF03439">
    <property type="entry name" value="Spt5-NGN"/>
    <property type="match status" value="1"/>
</dbReference>
<dbReference type="SUPFAM" id="SSF48452">
    <property type="entry name" value="TPR-like"/>
    <property type="match status" value="1"/>
</dbReference>
<feature type="domain" description="KOW" evidence="15">
    <location>
        <begin position="1213"/>
        <end position="1240"/>
    </location>
</feature>
<dbReference type="GO" id="GO:0032784">
    <property type="term" value="P:regulation of DNA-templated transcription elongation"/>
    <property type="evidence" value="ECO:0007669"/>
    <property type="project" value="InterPro"/>
</dbReference>
<evidence type="ECO:0000256" key="1">
    <source>
        <dbReference type="ARBA" id="ARBA00004123"/>
    </source>
</evidence>
<dbReference type="FunFam" id="2.30.30.30:FF:000027">
    <property type="entry name" value="Transcription elongation factor SPT5"/>
    <property type="match status" value="1"/>
</dbReference>
<dbReference type="Proteomes" id="UP000289738">
    <property type="component" value="Chromosome A07"/>
</dbReference>
<keyword evidence="9" id="KW-0804">Transcription</keyword>
<sequence length="1542" mass="170744">MQRFSLCTSTKNTLTYPSLLFSSIRNHISQGSHKCALLLYKQTRREGLYDPNVVPLLFKACVSFSILHHVKALHAESIKAGSHCDVFIGTALVGTYSKCGLLGDSRKVFDTMPDRNVVTWNAMIGGYLRAGDKQSASSMFEAMPGKTPVSWSQMIDGFARNGDTAAARRLFNKVPDEAKNVVTWTVMVDGYARNGDMEAAREIFEQMPMRNCFVWSSMICGYCKKGSVEEAGVIFERVPERNVEIWNSMIAGYVQNGFGEKALQLFEEMKGEGFEPDEFTVVSVLSACSQLGLLDAGKEIHNMIKQKGMRLSPFVVSGLVDMYAKCGDLVNARLVFEASESIEKNIICWNAMISGFAINGKFHEVLECFGRLEESNIKPDPITCLIVLSACAHGGLVNEALEVAAKMERYGIEIGIRHYGCMVDLLGRAGRLKRAYDLIKRMPMKPNDAVFGALLGACRIHSDVQMAEQVMKLLGASTVSSSDSFNALYLAQHPPSLASRERNKERKGRVCSCAMSHRGMDDDDEEEYEEDEQVADFDEEAEEEEDDRGRGSGGRKRRRSDFIDDDAEEVDEDEEEEDDDDDYGGGGGRRRQNRKASASHFFDDIAEVDSDGEEEEEEGEDDFFVDNGNDIPEDNVGRSRLHRPLHEQDEDFEALERHIQERYARRVESFDEEATDVEQQALLPSVRDPKLWMVKCMIGRERETAVCLMQKYIDKGAELQIRSAIALDHLKNYIYVEADKEAHVREAIKGLRNIYGVSKITLVPIREMTDVLSVESKAIDLARDTWVRMKIGTYKGDLAKVVDVDNVRQRVTVKLIPRIDLQALANKLEGREVVKKKAFVPPPRFLNVDEARELHIRVEHRRDAYGERFDAIGGMMFKDGFLYKTVSIKSINAQNIKPTLNELEKFRKPGESGDSDVASLSTLFANRKKGHFMKGDAVIVVKGDLKKLKGWVEKVDEDNVHIRPELKGLPKTLAVNERELCKYFEPGNHVKVVTGAQEGATGMVVKVEQHVLILLSDTTKEHIRVFADDVVESSEVTTGITKIGDYELRDLVLLDNMDFGVIIRVESEAFQVLKGTADRPEVALVKLREIKCKIEKKINAQDKHKNTVSVKDVVRVVEGPCHGKSGPVEHIFRGFLFIYDRHHLEHAGFICARAGSCMVVGGSRSSGDRNGDAYSRFPGLRTPPRIPQSPRRFSRGGPPIDSGGRHRGGRGHDGLAGATVKVRQGAYKGYRGRVIEVKGTTVRVELESQMKVVTVDRNHISDNVAVTPQRETRYSIGCETPMHPSRTPLHPYMTPMRDPGATPIHDGMRTPRRDRAWNPYTPMSPTRDWEDGNPGSWGTSPQSQAGSSPSRLYEAPTPGAGWGSTPGGNYNEAGTPHDSYVNVASPYLPSTPGGQPMTPNSAVYLPSTPGGPPMTPGTGGLDMMSPVLGGDNEGPWFMPDILVNVHRPGEESVGVIREVLPDGSCKVALGSSGNGETITALPNEMEAVVPRKSDKIKIMGGALRGSTGKLIGVDGTDGIVKVDDTLEVKILDLVILAKLAQP</sequence>
<feature type="compositionally biased region" description="Acidic residues" evidence="13">
    <location>
        <begin position="563"/>
        <end position="583"/>
    </location>
</feature>
<feature type="compositionally biased region" description="Polar residues" evidence="13">
    <location>
        <begin position="1336"/>
        <end position="1350"/>
    </location>
</feature>
<feature type="region of interest" description="Disordered" evidence="13">
    <location>
        <begin position="515"/>
        <end position="647"/>
    </location>
</feature>
<evidence type="ECO:0000313" key="16">
    <source>
        <dbReference type="EMBL" id="RYR47919.1"/>
    </source>
</evidence>
<keyword evidence="10" id="KW-0539">Nucleus</keyword>
<protein>
    <recommendedName>
        <fullName evidence="18">Transcription elongation factor SPT5</fullName>
    </recommendedName>
</protein>
<dbReference type="GO" id="GO:0006412">
    <property type="term" value="P:translation"/>
    <property type="evidence" value="ECO:0007669"/>
    <property type="project" value="InterPro"/>
</dbReference>
<dbReference type="SMART" id="SM00739">
    <property type="entry name" value="KOW"/>
    <property type="match status" value="6"/>
</dbReference>
<dbReference type="InterPro" id="IPR041973">
    <property type="entry name" value="KOW_Spt5_1"/>
</dbReference>
<accession>A0A445CAI9</accession>
<dbReference type="InterPro" id="IPR002885">
    <property type="entry name" value="PPR_rpt"/>
</dbReference>
<dbReference type="CDD" id="cd06086">
    <property type="entry name" value="KOW_Spt5_6"/>
    <property type="match status" value="1"/>
</dbReference>
<dbReference type="InterPro" id="IPR005824">
    <property type="entry name" value="KOW"/>
</dbReference>
<feature type="repeat" description="PPR" evidence="12">
    <location>
        <begin position="242"/>
        <end position="276"/>
    </location>
</feature>
<evidence type="ECO:0000256" key="7">
    <source>
        <dbReference type="ARBA" id="ARBA00023015"/>
    </source>
</evidence>
<dbReference type="Pfam" id="PF11942">
    <property type="entry name" value="Spt5_N"/>
    <property type="match status" value="1"/>
</dbReference>
<dbReference type="InterPro" id="IPR057934">
    <property type="entry name" value="KOW_Spt5_7"/>
</dbReference>
<dbReference type="FunFam" id="3.30.70.940:FF:000007">
    <property type="entry name" value="Transcription elongation factor SPT5"/>
    <property type="match status" value="1"/>
</dbReference>
<organism evidence="16 17">
    <name type="scientific">Arachis hypogaea</name>
    <name type="common">Peanut</name>
    <dbReference type="NCBI Taxonomy" id="3818"/>
    <lineage>
        <taxon>Eukaryota</taxon>
        <taxon>Viridiplantae</taxon>
        <taxon>Streptophyta</taxon>
        <taxon>Embryophyta</taxon>
        <taxon>Tracheophyta</taxon>
        <taxon>Spermatophyta</taxon>
        <taxon>Magnoliopsida</taxon>
        <taxon>eudicotyledons</taxon>
        <taxon>Gunneridae</taxon>
        <taxon>Pentapetalae</taxon>
        <taxon>rosids</taxon>
        <taxon>fabids</taxon>
        <taxon>Fabales</taxon>
        <taxon>Fabaceae</taxon>
        <taxon>Papilionoideae</taxon>
        <taxon>50 kb inversion clade</taxon>
        <taxon>dalbergioids sensu lato</taxon>
        <taxon>Dalbergieae</taxon>
        <taxon>Pterocarpus clade</taxon>
        <taxon>Arachis</taxon>
    </lineage>
</organism>
<dbReference type="GO" id="GO:0006368">
    <property type="term" value="P:transcription elongation by RNA polymerase II"/>
    <property type="evidence" value="ECO:0007669"/>
    <property type="project" value="TreeGrafter"/>
</dbReference>
<feature type="region of interest" description="Disordered" evidence="13">
    <location>
        <begin position="1165"/>
        <end position="1217"/>
    </location>
</feature>
<evidence type="ECO:0000256" key="2">
    <source>
        <dbReference type="ARBA" id="ARBA00006643"/>
    </source>
</evidence>
<evidence type="ECO:0000313" key="17">
    <source>
        <dbReference type="Proteomes" id="UP000289738"/>
    </source>
</evidence>
<comment type="caution">
    <text evidence="16">The sequence shown here is derived from an EMBL/GenBank/DDBJ whole genome shotgun (WGS) entry which is preliminary data.</text>
</comment>
<dbReference type="FunFam" id="2.30.30.30:FF:000024">
    <property type="entry name" value="Transcription elongation factor SPT5"/>
    <property type="match status" value="1"/>
</dbReference>
<dbReference type="CDD" id="cd06085">
    <property type="entry name" value="KOW_Spt5_5"/>
    <property type="match status" value="1"/>
</dbReference>
<feature type="repeat" description="PPR" evidence="12">
    <location>
        <begin position="180"/>
        <end position="214"/>
    </location>
</feature>
<evidence type="ECO:0000256" key="12">
    <source>
        <dbReference type="PROSITE-ProRule" id="PRU00708"/>
    </source>
</evidence>
<feature type="repeat" description="PPR" evidence="12">
    <location>
        <begin position="380"/>
        <end position="414"/>
    </location>
</feature>
<dbReference type="FunFam" id="1.25.40.10:FF:000345">
    <property type="entry name" value="Pentatricopeptide repeat-containing protein"/>
    <property type="match status" value="1"/>
</dbReference>
<gene>
    <name evidence="16" type="ORF">Ahy_A07g033903</name>
</gene>
<feature type="domain" description="NusG-like N-terminal" evidence="14">
    <location>
        <begin position="688"/>
        <end position="775"/>
    </location>
</feature>
<keyword evidence="17" id="KW-1185">Reference proteome</keyword>
<feature type="compositionally biased region" description="Acidic residues" evidence="13">
    <location>
        <begin position="521"/>
        <end position="546"/>
    </location>
</feature>
<keyword evidence="5" id="KW-0597">Phosphoprotein</keyword>
<dbReference type="SMART" id="SM00738">
    <property type="entry name" value="NGN"/>
    <property type="match status" value="1"/>
</dbReference>
<dbReference type="CDD" id="cd06084">
    <property type="entry name" value="KOW_Spt5_4"/>
    <property type="match status" value="1"/>
</dbReference>
<dbReference type="InterPro" id="IPR036735">
    <property type="entry name" value="NGN_dom_sf"/>
</dbReference>
<dbReference type="PANTHER" id="PTHR11125:SF7">
    <property type="entry name" value="TRANSCRIPTION ELONGATION FACTOR SPT5"/>
    <property type="match status" value="1"/>
</dbReference>
<evidence type="ECO:0000256" key="3">
    <source>
        <dbReference type="ARBA" id="ARBA00006956"/>
    </source>
</evidence>
<feature type="domain" description="KOW" evidence="15">
    <location>
        <begin position="780"/>
        <end position="807"/>
    </location>
</feature>
<evidence type="ECO:0000256" key="5">
    <source>
        <dbReference type="ARBA" id="ARBA00022553"/>
    </source>
</evidence>
<feature type="compositionally biased region" description="Basic and acidic residues" evidence="13">
    <location>
        <begin position="1306"/>
        <end position="1316"/>
    </location>
</feature>
<feature type="repeat" description="PPR" evidence="12">
    <location>
        <begin position="116"/>
        <end position="146"/>
    </location>
</feature>
<dbReference type="Pfam" id="PF23038">
    <property type="entry name" value="KOW6_SPT51-2"/>
    <property type="match status" value="1"/>
</dbReference>
<dbReference type="EMBL" id="SDMP01000007">
    <property type="protein sequence ID" value="RYR47919.1"/>
    <property type="molecule type" value="Genomic_DNA"/>
</dbReference>
<feature type="repeat" description="PPR" evidence="12">
    <location>
        <begin position="277"/>
        <end position="311"/>
    </location>
</feature>
<dbReference type="FunFam" id="1.25.40.10:FF:000125">
    <property type="entry name" value="Pentatricopeptide repeat-containing protein"/>
    <property type="match status" value="1"/>
</dbReference>
<dbReference type="GO" id="GO:0006357">
    <property type="term" value="P:regulation of transcription by RNA polymerase II"/>
    <property type="evidence" value="ECO:0007669"/>
    <property type="project" value="InterPro"/>
</dbReference>
<dbReference type="InterPro" id="IPR005100">
    <property type="entry name" value="NGN-domain"/>
</dbReference>
<evidence type="ECO:0008006" key="18">
    <source>
        <dbReference type="Google" id="ProtNLM"/>
    </source>
</evidence>
<dbReference type="Pfam" id="PF23037">
    <property type="entry name" value="KOWx_SPT5"/>
    <property type="match status" value="1"/>
</dbReference>
<dbReference type="GO" id="GO:0048731">
    <property type="term" value="P:system development"/>
    <property type="evidence" value="ECO:0007669"/>
    <property type="project" value="UniProtKB-ARBA"/>
</dbReference>
<evidence type="ECO:0000259" key="14">
    <source>
        <dbReference type="SMART" id="SM00738"/>
    </source>
</evidence>
<evidence type="ECO:0000256" key="13">
    <source>
        <dbReference type="SAM" id="MobiDB-lite"/>
    </source>
</evidence>
<dbReference type="SUPFAM" id="SSF50104">
    <property type="entry name" value="Translation proteins SH3-like domain"/>
    <property type="match status" value="1"/>
</dbReference>
<feature type="repeat" description="PPR" evidence="12">
    <location>
        <begin position="147"/>
        <end position="177"/>
    </location>
</feature>
<evidence type="ECO:0000256" key="6">
    <source>
        <dbReference type="ARBA" id="ARBA00022737"/>
    </source>
</evidence>
<dbReference type="InterPro" id="IPR057935">
    <property type="entry name" value="KOW_Spt5_6_plant"/>
</dbReference>
<dbReference type="PROSITE" id="PS51375">
    <property type="entry name" value="PPR"/>
    <property type="match status" value="7"/>
</dbReference>
<dbReference type="GO" id="GO:0003729">
    <property type="term" value="F:mRNA binding"/>
    <property type="evidence" value="ECO:0007669"/>
    <property type="project" value="TreeGrafter"/>
</dbReference>
<dbReference type="FunFam" id="1.25.40.10:FF:000333">
    <property type="entry name" value="Pentatricopeptide repeat-containing protein"/>
    <property type="match status" value="1"/>
</dbReference>
<feature type="domain" description="KOW" evidence="15">
    <location>
        <begin position="931"/>
        <end position="958"/>
    </location>
</feature>
<dbReference type="Pfam" id="PF23291">
    <property type="entry name" value="KOW4_SPT5"/>
    <property type="match status" value="1"/>
</dbReference>
<dbReference type="InterPro" id="IPR041977">
    <property type="entry name" value="KOW_Spt5_4"/>
</dbReference>
<proteinExistence type="inferred from homology"/>
<evidence type="ECO:0000256" key="4">
    <source>
        <dbReference type="ARBA" id="ARBA00022491"/>
    </source>
</evidence>
<dbReference type="InterPro" id="IPR041976">
    <property type="entry name" value="KOW_Spt5_3"/>
</dbReference>
<dbReference type="InterPro" id="IPR041978">
    <property type="entry name" value="KOW_Spt5_5"/>
</dbReference>
<dbReference type="NCBIfam" id="TIGR00756">
    <property type="entry name" value="PPR"/>
    <property type="match status" value="4"/>
</dbReference>
<dbReference type="GO" id="GO:0005840">
    <property type="term" value="C:ribosome"/>
    <property type="evidence" value="ECO:0007669"/>
    <property type="project" value="InterPro"/>
</dbReference>
<dbReference type="Pfam" id="PF23287">
    <property type="entry name" value="KOW7_SPT5"/>
    <property type="match status" value="1"/>
</dbReference>
<dbReference type="FunFam" id="2.30.30.30:FF:000043">
    <property type="entry name" value="Transcription elongation factor SPT5"/>
    <property type="match status" value="1"/>
</dbReference>
<feature type="domain" description="KOW" evidence="15">
    <location>
        <begin position="983"/>
        <end position="1010"/>
    </location>
</feature>
<dbReference type="Pfam" id="PF23284">
    <property type="entry name" value="KOW2_Spt5"/>
    <property type="match status" value="1"/>
</dbReference>
<dbReference type="PANTHER" id="PTHR11125">
    <property type="entry name" value="SUPPRESSOR OF TY 5"/>
    <property type="match status" value="1"/>
</dbReference>
<dbReference type="STRING" id="3818.A0A445CAI9"/>
<keyword evidence="6" id="KW-0677">Repeat</keyword>
<dbReference type="Gene3D" id="2.30.30.30">
    <property type="match status" value="4"/>
</dbReference>
<dbReference type="InterPro" id="IPR014722">
    <property type="entry name" value="Rib_uL2_dom2"/>
</dbReference>
<dbReference type="CDD" id="cd06082">
    <property type="entry name" value="KOW_Spt5_2"/>
    <property type="match status" value="1"/>
</dbReference>
<dbReference type="Pfam" id="PF01535">
    <property type="entry name" value="PPR"/>
    <property type="match status" value="4"/>
</dbReference>
<reference evidence="16 17" key="1">
    <citation type="submission" date="2019-01" db="EMBL/GenBank/DDBJ databases">
        <title>Sequencing of cultivated peanut Arachis hypogaea provides insights into genome evolution and oil improvement.</title>
        <authorList>
            <person name="Chen X."/>
        </authorList>
    </citation>
    <scope>NUCLEOTIDE SEQUENCE [LARGE SCALE GENOMIC DNA]</scope>
    <source>
        <strain evidence="17">cv. Fuhuasheng</strain>
        <tissue evidence="16">Leaves</tissue>
    </source>
</reference>
<dbReference type="Pfam" id="PF23290">
    <property type="entry name" value="KOW5_SPT5"/>
    <property type="match status" value="1"/>
</dbReference>
<keyword evidence="8" id="KW-0010">Activator</keyword>
<evidence type="ECO:0000256" key="10">
    <source>
        <dbReference type="ARBA" id="ARBA00023242"/>
    </source>
</evidence>
<dbReference type="InterPro" id="IPR041975">
    <property type="entry name" value="KOW_Spt5_2"/>
</dbReference>
<evidence type="ECO:0000256" key="8">
    <source>
        <dbReference type="ARBA" id="ARBA00023159"/>
    </source>
</evidence>
<dbReference type="InterPro" id="IPR006645">
    <property type="entry name" value="NGN-like_dom"/>
</dbReference>
<dbReference type="Gene3D" id="1.25.40.10">
    <property type="entry name" value="Tetratricopeptide repeat domain"/>
    <property type="match status" value="4"/>
</dbReference>
<name>A0A445CAI9_ARAHY</name>
<feature type="domain" description="KOW" evidence="15">
    <location>
        <begin position="1489"/>
        <end position="1516"/>
    </location>
</feature>
<feature type="repeat" description="PPR" evidence="12">
    <location>
        <begin position="345"/>
        <end position="379"/>
    </location>
</feature>
<dbReference type="Pfam" id="PF13041">
    <property type="entry name" value="PPR_2"/>
    <property type="match status" value="2"/>
</dbReference>
<keyword evidence="7" id="KW-0805">Transcription regulation</keyword>
<comment type="function">
    <text evidence="11">May regulate transcription elongation by RNA polymerase II. May enhance transcriptional pausing at sites proximal to the promoter, which may in turn facilitate the assembly of an elongation competent RNA polymerase II complex.</text>
</comment>
<dbReference type="FunFam" id="2.30.30.30:FF:000028">
    <property type="entry name" value="Transcription elongation factor SPT5"/>
    <property type="match status" value="1"/>
</dbReference>
<evidence type="ECO:0000256" key="9">
    <source>
        <dbReference type="ARBA" id="ARBA00023163"/>
    </source>
</evidence>
<dbReference type="InterPro" id="IPR039659">
    <property type="entry name" value="SPT5"/>
</dbReference>
<dbReference type="GO" id="GO:0003735">
    <property type="term" value="F:structural constituent of ribosome"/>
    <property type="evidence" value="ECO:0007669"/>
    <property type="project" value="InterPro"/>
</dbReference>
<dbReference type="InterPro" id="IPR022581">
    <property type="entry name" value="Spt5_N"/>
</dbReference>
<evidence type="ECO:0000256" key="11">
    <source>
        <dbReference type="ARBA" id="ARBA00056652"/>
    </source>
</evidence>
<dbReference type="Gene3D" id="3.30.70.940">
    <property type="entry name" value="NusG, N-terminal domain"/>
    <property type="match status" value="1"/>
</dbReference>
<dbReference type="PROSITE" id="PS01108">
    <property type="entry name" value="RIBOSOMAL_L24"/>
    <property type="match status" value="1"/>
</dbReference>
<keyword evidence="4" id="KW-0678">Repressor</keyword>